<reference evidence="1" key="1">
    <citation type="submission" date="2022-05" db="EMBL/GenBank/DDBJ databases">
        <authorList>
            <person name="Jo J.-H."/>
            <person name="Im W.-T."/>
        </authorList>
    </citation>
    <scope>NUCLEOTIDE SEQUENCE</scope>
    <source>
        <strain evidence="1">SE158</strain>
    </source>
</reference>
<name>A0ABT0RJK5_9SPHN</name>
<keyword evidence="2" id="KW-1185">Reference proteome</keyword>
<dbReference type="EMBL" id="JAMGBD010000001">
    <property type="protein sequence ID" value="MCL6682818.1"/>
    <property type="molecule type" value="Genomic_DNA"/>
</dbReference>
<comment type="caution">
    <text evidence="1">The sequence shown here is derived from an EMBL/GenBank/DDBJ whole genome shotgun (WGS) entry which is preliminary data.</text>
</comment>
<dbReference type="RefSeq" id="WP_249846768.1">
    <property type="nucleotide sequence ID" value="NZ_JAMGBD010000001.1"/>
</dbReference>
<dbReference type="Pfam" id="PF14907">
    <property type="entry name" value="NTP_transf_5"/>
    <property type="match status" value="1"/>
</dbReference>
<dbReference type="Gene3D" id="3.30.460.40">
    <property type="match status" value="1"/>
</dbReference>
<sequence length="380" mass="41819">MRPDDADVRDFLAAALRGEQVVWPGSAEPGDVAEAAIYQGVAGLLIEREHELASWPPETIDRMRTEARGRAMWELRHRLLLAELLDSFAAGGIDCLVLKGTAVAYDLYANAATRMRGDTDLLVAAKDVASAKEVLCALGYMDQTLGGVSPEFALQQTWTLKSASGAAHSIDLHWQALNAPSLKGLLRFQDCLAHSIGLPRLSPHARTMDRARLLVHTCLHRATQHNAPYVVDGATYYDPGRLIWLWDIHLLGNALSSREWLQLSALANDMKVSGPCLEALTAAASSFGTPIPNETARALGESAVADRTNRYFTQSHAASRAIQDIWAIPGWLRKLKYVQSRIVTTEPFLRAKYPQLADRPLPLLYGRRLLDVVRRKSNAG</sequence>
<gene>
    <name evidence="1" type="ORF">LZ536_02735</name>
</gene>
<organism evidence="1 2">
    <name type="scientific">Sphingomonas alba</name>
    <dbReference type="NCBI Taxonomy" id="2908208"/>
    <lineage>
        <taxon>Bacteria</taxon>
        <taxon>Pseudomonadati</taxon>
        <taxon>Pseudomonadota</taxon>
        <taxon>Alphaproteobacteria</taxon>
        <taxon>Sphingomonadales</taxon>
        <taxon>Sphingomonadaceae</taxon>
        <taxon>Sphingomonas</taxon>
    </lineage>
</organism>
<evidence type="ECO:0000313" key="1">
    <source>
        <dbReference type="EMBL" id="MCL6682818.1"/>
    </source>
</evidence>
<proteinExistence type="predicted"/>
<dbReference type="Proteomes" id="UP001165363">
    <property type="component" value="Unassembled WGS sequence"/>
</dbReference>
<evidence type="ECO:0000313" key="2">
    <source>
        <dbReference type="Proteomes" id="UP001165363"/>
    </source>
</evidence>
<dbReference type="InterPro" id="IPR039498">
    <property type="entry name" value="NTP_transf_5"/>
</dbReference>
<accession>A0ABT0RJK5</accession>
<protein>
    <submittedName>
        <fullName evidence="1">Nucleotidyltransferase family protein</fullName>
    </submittedName>
</protein>